<dbReference type="EC" id="1.1.1.1" evidence="3"/>
<evidence type="ECO:0000256" key="3">
    <source>
        <dbReference type="ARBA" id="ARBA00013190"/>
    </source>
</evidence>
<comment type="caution">
    <text evidence="8">The sequence shown here is derived from an EMBL/GenBank/DDBJ whole genome shotgun (WGS) entry which is preliminary data.</text>
</comment>
<dbReference type="PANTHER" id="PTHR42940">
    <property type="entry name" value="ALCOHOL DEHYDROGENASE 1-RELATED"/>
    <property type="match status" value="1"/>
</dbReference>
<comment type="cofactor">
    <cofactor evidence="1">
        <name>Zn(2+)</name>
        <dbReference type="ChEBI" id="CHEBI:29105"/>
    </cofactor>
</comment>
<dbReference type="SUPFAM" id="SSF50129">
    <property type="entry name" value="GroES-like"/>
    <property type="match status" value="1"/>
</dbReference>
<keyword evidence="5" id="KW-0862">Zinc</keyword>
<dbReference type="InterPro" id="IPR036291">
    <property type="entry name" value="NAD(P)-bd_dom_sf"/>
</dbReference>
<proteinExistence type="inferred from homology"/>
<dbReference type="NCBIfam" id="TIGR02822">
    <property type="entry name" value="adh_fam_2"/>
    <property type="match status" value="1"/>
</dbReference>
<evidence type="ECO:0000256" key="4">
    <source>
        <dbReference type="ARBA" id="ARBA00022723"/>
    </source>
</evidence>
<dbReference type="InterPro" id="IPR013154">
    <property type="entry name" value="ADH-like_N"/>
</dbReference>
<dbReference type="AlphaFoldDB" id="A0A7C5VVY4"/>
<dbReference type="GO" id="GO:0004022">
    <property type="term" value="F:alcohol dehydrogenase (NAD+) activity"/>
    <property type="evidence" value="ECO:0007669"/>
    <property type="project" value="UniProtKB-EC"/>
</dbReference>
<dbReference type="GO" id="GO:0046872">
    <property type="term" value="F:metal ion binding"/>
    <property type="evidence" value="ECO:0007669"/>
    <property type="project" value="UniProtKB-KW"/>
</dbReference>
<sequence>MRAMILERPGQPLVLRELPIPEPGPGQVLLRVRACGVCRTDLHIVDGELPNPKLPLILGHQIVGEVVQKGPGAERYQIGQRVGVPWLGWTCGECRFCQSGRENLCDRARFTGYTLDGGYAEYVVADERYCFPIPDDYPDEQAAPLLCAGLIGYRALRFAAGARRLGFYGFGAAAHILTQVAVWQGRAVYAFTRPGDVEGQAFARSLGAVWAGGSDEFPPEPLEAALIFAPVGALVPQALRAVEKGGVVVCAGIHMSDIPSFPYALLWEERVVRSVANLTRQDGEEFLQLAPQVPVRTQVQLYPLSDANQALEDLRTGRVRGAAVLAISG</sequence>
<feature type="domain" description="Enoyl reductase (ER)" evidence="7">
    <location>
        <begin position="10"/>
        <end position="325"/>
    </location>
</feature>
<dbReference type="InterPro" id="IPR020843">
    <property type="entry name" value="ER"/>
</dbReference>
<evidence type="ECO:0000256" key="2">
    <source>
        <dbReference type="ARBA" id="ARBA00008072"/>
    </source>
</evidence>
<evidence type="ECO:0000313" key="8">
    <source>
        <dbReference type="EMBL" id="HHM96816.1"/>
    </source>
</evidence>
<evidence type="ECO:0000256" key="5">
    <source>
        <dbReference type="ARBA" id="ARBA00022833"/>
    </source>
</evidence>
<dbReference type="SUPFAM" id="SSF51735">
    <property type="entry name" value="NAD(P)-binding Rossmann-fold domains"/>
    <property type="match status" value="1"/>
</dbReference>
<protein>
    <recommendedName>
        <fullName evidence="3">alcohol dehydrogenase</fullName>
        <ecNumber evidence="3">1.1.1.1</ecNumber>
    </recommendedName>
</protein>
<dbReference type="CDD" id="cd08298">
    <property type="entry name" value="CAD2"/>
    <property type="match status" value="1"/>
</dbReference>
<organism evidence="8">
    <name type="scientific">Thermomicrobium roseum</name>
    <dbReference type="NCBI Taxonomy" id="500"/>
    <lineage>
        <taxon>Bacteria</taxon>
        <taxon>Pseudomonadati</taxon>
        <taxon>Thermomicrobiota</taxon>
        <taxon>Thermomicrobia</taxon>
        <taxon>Thermomicrobiales</taxon>
        <taxon>Thermomicrobiaceae</taxon>
        <taxon>Thermomicrobium</taxon>
    </lineage>
</organism>
<dbReference type="InterPro" id="IPR014187">
    <property type="entry name" value="ADH_Zn_typ-2"/>
</dbReference>
<dbReference type="Gene3D" id="3.40.50.720">
    <property type="entry name" value="NAD(P)-binding Rossmann-like Domain"/>
    <property type="match status" value="1"/>
</dbReference>
<evidence type="ECO:0000256" key="6">
    <source>
        <dbReference type="ARBA" id="ARBA00023002"/>
    </source>
</evidence>
<comment type="similarity">
    <text evidence="2">Belongs to the zinc-containing alcohol dehydrogenase family.</text>
</comment>
<name>A0A7C5VVY4_THERO</name>
<evidence type="ECO:0000256" key="1">
    <source>
        <dbReference type="ARBA" id="ARBA00001947"/>
    </source>
</evidence>
<dbReference type="SMART" id="SM00829">
    <property type="entry name" value="PKS_ER"/>
    <property type="match status" value="1"/>
</dbReference>
<dbReference type="Gene3D" id="3.90.180.10">
    <property type="entry name" value="Medium-chain alcohol dehydrogenases, catalytic domain"/>
    <property type="match status" value="1"/>
</dbReference>
<reference evidence="8" key="1">
    <citation type="journal article" date="2020" name="mSystems">
        <title>Genome- and Community-Level Interaction Insights into Carbon Utilization and Element Cycling Functions of Hydrothermarchaeota in Hydrothermal Sediment.</title>
        <authorList>
            <person name="Zhou Z."/>
            <person name="Liu Y."/>
            <person name="Xu W."/>
            <person name="Pan J."/>
            <person name="Luo Z.H."/>
            <person name="Li M."/>
        </authorList>
    </citation>
    <scope>NUCLEOTIDE SEQUENCE [LARGE SCALE GENOMIC DNA]</scope>
    <source>
        <strain evidence="8">SpSt-1065</strain>
    </source>
</reference>
<keyword evidence="4" id="KW-0479">Metal-binding</keyword>
<dbReference type="GO" id="GO:0005737">
    <property type="term" value="C:cytoplasm"/>
    <property type="evidence" value="ECO:0007669"/>
    <property type="project" value="TreeGrafter"/>
</dbReference>
<dbReference type="EMBL" id="DRWX01000293">
    <property type="protein sequence ID" value="HHM96816.1"/>
    <property type="molecule type" value="Genomic_DNA"/>
</dbReference>
<gene>
    <name evidence="8" type="ORF">ENM21_06360</name>
</gene>
<dbReference type="PANTHER" id="PTHR42940:SF8">
    <property type="entry name" value="VACUOLAR PROTEIN SORTING-ASSOCIATED PROTEIN 11"/>
    <property type="match status" value="1"/>
</dbReference>
<dbReference type="InterPro" id="IPR011032">
    <property type="entry name" value="GroES-like_sf"/>
</dbReference>
<keyword evidence="6 8" id="KW-0560">Oxidoreductase</keyword>
<dbReference type="Pfam" id="PF08240">
    <property type="entry name" value="ADH_N"/>
    <property type="match status" value="1"/>
</dbReference>
<accession>A0A7C5VVY4</accession>
<evidence type="ECO:0000259" key="7">
    <source>
        <dbReference type="SMART" id="SM00829"/>
    </source>
</evidence>